<evidence type="ECO:0000313" key="2">
    <source>
        <dbReference type="Proteomes" id="UP000215127"/>
    </source>
</evidence>
<dbReference type="AlphaFoldDB" id="A0A1X7S9B8"/>
<organism evidence="1 2">
    <name type="scientific">Zymoseptoria tritici (strain ST99CH_3D7)</name>
    <dbReference type="NCBI Taxonomy" id="1276538"/>
    <lineage>
        <taxon>Eukaryota</taxon>
        <taxon>Fungi</taxon>
        <taxon>Dikarya</taxon>
        <taxon>Ascomycota</taxon>
        <taxon>Pezizomycotina</taxon>
        <taxon>Dothideomycetes</taxon>
        <taxon>Dothideomycetidae</taxon>
        <taxon>Mycosphaerellales</taxon>
        <taxon>Mycosphaerellaceae</taxon>
        <taxon>Zymoseptoria</taxon>
    </lineage>
</organism>
<accession>A0A1X7S9B8</accession>
<dbReference type="Proteomes" id="UP000215127">
    <property type="component" value="Chromosome 13"/>
</dbReference>
<keyword evidence="2" id="KW-1185">Reference proteome</keyword>
<evidence type="ECO:0000313" key="1">
    <source>
        <dbReference type="EMBL" id="SMQ56110.1"/>
    </source>
</evidence>
<reference evidence="1 2" key="1">
    <citation type="submission" date="2016-06" db="EMBL/GenBank/DDBJ databases">
        <authorList>
            <person name="Kjaerup R.B."/>
            <person name="Dalgaard T.S."/>
            <person name="Juul-Madsen H.R."/>
        </authorList>
    </citation>
    <scope>NUCLEOTIDE SEQUENCE [LARGE SCALE GENOMIC DNA]</scope>
</reference>
<gene>
    <name evidence="1" type="ORF">ZT3D7_G11265</name>
</gene>
<sequence>MAPTICGPISFAAPSIRIECPSVVAFVAVEIRKFFVCTSPFRCLYLRTETALVVVLLLHLNNNSDCSSSAPLPRTSLEAFEDLASEGVPPPGEPEQCIFTSSPSFASSSRPAWLAA</sequence>
<name>A0A1X7S9B8_ZYMT9</name>
<protein>
    <submittedName>
        <fullName evidence="1">Uncharacterized protein</fullName>
    </submittedName>
</protein>
<dbReference type="EMBL" id="LT853704">
    <property type="protein sequence ID" value="SMQ56110.1"/>
    <property type="molecule type" value="Genomic_DNA"/>
</dbReference>
<proteinExistence type="predicted"/>